<gene>
    <name evidence="1" type="ORF">C4D60_Mb06t20290</name>
</gene>
<dbReference type="AlphaFoldDB" id="A0A4S8IQP0"/>
<evidence type="ECO:0000313" key="1">
    <source>
        <dbReference type="EMBL" id="THU50444.1"/>
    </source>
</evidence>
<comment type="caution">
    <text evidence="1">The sequence shown here is derived from an EMBL/GenBank/DDBJ whole genome shotgun (WGS) entry which is preliminary data.</text>
</comment>
<dbReference type="Proteomes" id="UP000317650">
    <property type="component" value="Chromosome 6"/>
</dbReference>
<sequence>MSKSAPGMFGIDELRRKFTLWRFLTSVCTLLRRSCLNIFFNNYEFHVAPTNLVKVRGLVRVGIDSRRALVLDSKLLGKLLKIWNPIVLHFGSTCHSTKMNRTVIVCRNYLHYVNKYQRQANLSNSFVFSACVP</sequence>
<proteinExistence type="predicted"/>
<dbReference type="EMBL" id="PYDT01000009">
    <property type="protein sequence ID" value="THU50444.1"/>
    <property type="molecule type" value="Genomic_DNA"/>
</dbReference>
<reference evidence="1 2" key="1">
    <citation type="journal article" date="2019" name="Nat. Plants">
        <title>Genome sequencing of Musa balbisiana reveals subgenome evolution and function divergence in polyploid bananas.</title>
        <authorList>
            <person name="Yao X."/>
        </authorList>
    </citation>
    <scope>NUCLEOTIDE SEQUENCE [LARGE SCALE GENOMIC DNA]</scope>
    <source>
        <strain evidence="2">cv. DH-PKW</strain>
        <tissue evidence="1">Leaves</tissue>
    </source>
</reference>
<dbReference type="Gene3D" id="2.40.50.1000">
    <property type="match status" value="1"/>
</dbReference>
<keyword evidence="2" id="KW-1185">Reference proteome</keyword>
<evidence type="ECO:0000313" key="2">
    <source>
        <dbReference type="Proteomes" id="UP000317650"/>
    </source>
</evidence>
<name>A0A4S8IQP0_MUSBA</name>
<accession>A0A4S8IQP0</accession>
<organism evidence="1 2">
    <name type="scientific">Musa balbisiana</name>
    <name type="common">Banana</name>
    <dbReference type="NCBI Taxonomy" id="52838"/>
    <lineage>
        <taxon>Eukaryota</taxon>
        <taxon>Viridiplantae</taxon>
        <taxon>Streptophyta</taxon>
        <taxon>Embryophyta</taxon>
        <taxon>Tracheophyta</taxon>
        <taxon>Spermatophyta</taxon>
        <taxon>Magnoliopsida</taxon>
        <taxon>Liliopsida</taxon>
        <taxon>Zingiberales</taxon>
        <taxon>Musaceae</taxon>
        <taxon>Musa</taxon>
    </lineage>
</organism>
<protein>
    <submittedName>
        <fullName evidence="1">Uncharacterized protein</fullName>
    </submittedName>
</protein>